<gene>
    <name evidence="2" type="ORF">G113_07622</name>
</gene>
<feature type="domain" description="START" evidence="1">
    <location>
        <begin position="23"/>
        <end position="199"/>
    </location>
</feature>
<dbReference type="GO" id="GO:0008289">
    <property type="term" value="F:lipid binding"/>
    <property type="evidence" value="ECO:0007669"/>
    <property type="project" value="InterPro"/>
</dbReference>
<dbReference type="Proteomes" id="UP000013526">
    <property type="component" value="Unassembled WGS sequence"/>
</dbReference>
<dbReference type="InterPro" id="IPR051213">
    <property type="entry name" value="START_lipid_transfer"/>
</dbReference>
<dbReference type="InterPro" id="IPR028347">
    <property type="entry name" value="START_dom_prot"/>
</dbReference>
<dbReference type="RefSeq" id="WP_005897858.1">
    <property type="nucleotide sequence ID" value="NZ_AQGQ01000034.1"/>
</dbReference>
<dbReference type="PANTHER" id="PTHR19308">
    <property type="entry name" value="PHOSPHATIDYLCHOLINE TRANSFER PROTEIN"/>
    <property type="match status" value="1"/>
</dbReference>
<dbReference type="InterPro" id="IPR023393">
    <property type="entry name" value="START-like_dom_sf"/>
</dbReference>
<reference evidence="2 3" key="1">
    <citation type="journal article" date="2013" name="Genome Announc.">
        <title>Draft Genome Sequence of Aeromonas molluscorum Strain 848TT, Isolated from Bivalve Molluscs.</title>
        <authorList>
            <person name="Spataro N."/>
            <person name="Farfan M."/>
            <person name="Albarral V."/>
            <person name="Sanglas A."/>
            <person name="Loren J.G."/>
            <person name="Fuste M.C."/>
            <person name="Bosch E."/>
        </authorList>
    </citation>
    <scope>NUCLEOTIDE SEQUENCE [LARGE SCALE GENOMIC DNA]</scope>
    <source>
        <strain evidence="2 3">848</strain>
    </source>
</reference>
<proteinExistence type="predicted"/>
<organism evidence="2 3">
    <name type="scientific">Aeromonas molluscorum 848</name>
    <dbReference type="NCBI Taxonomy" id="1268236"/>
    <lineage>
        <taxon>Bacteria</taxon>
        <taxon>Pseudomonadati</taxon>
        <taxon>Pseudomonadota</taxon>
        <taxon>Gammaproteobacteria</taxon>
        <taxon>Aeromonadales</taxon>
        <taxon>Aeromonadaceae</taxon>
        <taxon>Aeromonas</taxon>
    </lineage>
</organism>
<dbReference type="PANTHER" id="PTHR19308:SF14">
    <property type="entry name" value="START DOMAIN-CONTAINING PROTEIN"/>
    <property type="match status" value="1"/>
</dbReference>
<accession>R1F7I7</accession>
<evidence type="ECO:0000313" key="2">
    <source>
        <dbReference type="EMBL" id="EOD55702.1"/>
    </source>
</evidence>
<dbReference type="InterPro" id="IPR002913">
    <property type="entry name" value="START_lipid-bd_dom"/>
</dbReference>
<comment type="caution">
    <text evidence="2">The sequence shown here is derived from an EMBL/GenBank/DDBJ whole genome shotgun (WGS) entry which is preliminary data.</text>
</comment>
<protein>
    <recommendedName>
        <fullName evidence="1">START domain-containing protein</fullName>
    </recommendedName>
</protein>
<dbReference type="SUPFAM" id="SSF55961">
    <property type="entry name" value="Bet v1-like"/>
    <property type="match status" value="1"/>
</dbReference>
<evidence type="ECO:0000313" key="3">
    <source>
        <dbReference type="Proteomes" id="UP000013526"/>
    </source>
</evidence>
<dbReference type="AlphaFoldDB" id="R1F7I7"/>
<keyword evidence="3" id="KW-1185">Reference proteome</keyword>
<dbReference type="Gene3D" id="3.30.530.20">
    <property type="match status" value="1"/>
</dbReference>
<dbReference type="GO" id="GO:0005737">
    <property type="term" value="C:cytoplasm"/>
    <property type="evidence" value="ECO:0007669"/>
    <property type="project" value="UniProtKB-ARBA"/>
</dbReference>
<dbReference type="PATRIC" id="fig|1268236.3.peg.1514"/>
<sequence length="217" mass="23883">MMRWTQRGVASVLLLLLGGPVCAEPGWTLQREQGGVTLWSRPNPPGPFQALKLEMQVQARPAALLAVLRDTNRHKLWLPGSREVRLLSHPGPDEDLVYTRLAAPWPAKDRELITHSRLSWLSGCGFTLRVWAEPDALPPTKGLVRIRASHGVWQADPLGKGGSLIRLETYTHPGGKLPGWAVNRVAANTAFDSFTAIKAMMEAGRSPVPNDIEHCLD</sequence>
<dbReference type="EMBL" id="AQGQ01000034">
    <property type="protein sequence ID" value="EOD55702.1"/>
    <property type="molecule type" value="Genomic_DNA"/>
</dbReference>
<dbReference type="Pfam" id="PF01852">
    <property type="entry name" value="START"/>
    <property type="match status" value="1"/>
</dbReference>
<name>R1F7I7_9GAMM</name>
<dbReference type="PIRSF" id="PIRSF039033">
    <property type="entry name" value="START_dom"/>
    <property type="match status" value="1"/>
</dbReference>
<evidence type="ECO:0000259" key="1">
    <source>
        <dbReference type="Pfam" id="PF01852"/>
    </source>
</evidence>